<dbReference type="Pfam" id="PF10633">
    <property type="entry name" value="NPCBM_assoc"/>
    <property type="match status" value="1"/>
</dbReference>
<name>A0ABD6CCD4_9EURY</name>
<dbReference type="EMBL" id="JBHUDJ010000006">
    <property type="protein sequence ID" value="MFD1587810.1"/>
    <property type="molecule type" value="Genomic_DNA"/>
</dbReference>
<dbReference type="Pfam" id="PF01882">
    <property type="entry name" value="DUF58"/>
    <property type="match status" value="1"/>
</dbReference>
<keyword evidence="5" id="KW-1185">Reference proteome</keyword>
<organism evidence="4 5">
    <name type="scientific">Halorientalis brevis</name>
    <dbReference type="NCBI Taxonomy" id="1126241"/>
    <lineage>
        <taxon>Archaea</taxon>
        <taxon>Methanobacteriati</taxon>
        <taxon>Methanobacteriota</taxon>
        <taxon>Stenosarchaea group</taxon>
        <taxon>Halobacteria</taxon>
        <taxon>Halobacteriales</taxon>
        <taxon>Haloarculaceae</taxon>
        <taxon>Halorientalis</taxon>
    </lineage>
</organism>
<dbReference type="PANTHER" id="PTHR33608:SF6">
    <property type="entry name" value="BLL2464 PROTEIN"/>
    <property type="match status" value="1"/>
</dbReference>
<evidence type="ECO:0000313" key="5">
    <source>
        <dbReference type="Proteomes" id="UP001597119"/>
    </source>
</evidence>
<comment type="caution">
    <text evidence="4">The sequence shown here is derived from an EMBL/GenBank/DDBJ whole genome shotgun (WGS) entry which is preliminary data.</text>
</comment>
<feature type="compositionally biased region" description="Low complexity" evidence="1">
    <location>
        <begin position="309"/>
        <end position="330"/>
    </location>
</feature>
<dbReference type="PANTHER" id="PTHR33608">
    <property type="entry name" value="BLL2464 PROTEIN"/>
    <property type="match status" value="1"/>
</dbReference>
<dbReference type="InterPro" id="IPR018905">
    <property type="entry name" value="A-galactase_NEW3"/>
</dbReference>
<accession>A0ABD6CCD4</accession>
<dbReference type="InterPro" id="IPR013783">
    <property type="entry name" value="Ig-like_fold"/>
</dbReference>
<evidence type="ECO:0000259" key="3">
    <source>
        <dbReference type="Pfam" id="PF10633"/>
    </source>
</evidence>
<dbReference type="AlphaFoldDB" id="A0ABD6CCD4"/>
<dbReference type="Gene3D" id="2.60.40.10">
    <property type="entry name" value="Immunoglobulins"/>
    <property type="match status" value="1"/>
</dbReference>
<gene>
    <name evidence="4" type="ORF">ACFR9U_12530</name>
</gene>
<feature type="domain" description="DUF58" evidence="2">
    <location>
        <begin position="194"/>
        <end position="296"/>
    </location>
</feature>
<protein>
    <submittedName>
        <fullName evidence="4">DUF58 domain-containing protein</fullName>
    </submittedName>
</protein>
<evidence type="ECO:0000313" key="4">
    <source>
        <dbReference type="EMBL" id="MFD1587810.1"/>
    </source>
</evidence>
<sequence>MMPVARWHGALVAALFSSAVGLYVGNHTVLLIGTIPLAYVVYGSVTGLGPPSLEIERALGDDHVNPGEPVTVTVTVRNDGDRPIPDLRLVDTVPEDVAVVDGAPAAGVALRPDETATVEYDVLPPRGTHEFGSVAVRGRSLAGTLVGTAMLEPSGTTTVTCDTLLDEFPLLDQTMPFPGQHPTDAGGEGIEFHSVREYRRGDPLSHVDWRRLARTGELATVTYREERAAAVVFVIDARSEVTFSLPQGGPSTTDYAVYAAAQGFLTLTDEGHQAGVTTLSPAAERTWVPPGRGANTEAAATDLFDSLQDGADSRGSSAGADGPDSAVAADGGDDDAHETAGGTDLGLDLVQRLPSHAQVVLCTPLADDAPTAVVETLLANHHDVTVLSPNVTGSVTGTAPTPGQAVTDLRRRTRLTDLQRLGVPAVDWQPDTPLQVALAGVIDARNGGWQR</sequence>
<proteinExistence type="predicted"/>
<evidence type="ECO:0000259" key="2">
    <source>
        <dbReference type="Pfam" id="PF01882"/>
    </source>
</evidence>
<feature type="domain" description="Alpha-galactosidase NEW3" evidence="3">
    <location>
        <begin position="65"/>
        <end position="129"/>
    </location>
</feature>
<reference evidence="4 5" key="1">
    <citation type="journal article" date="2019" name="Int. J. Syst. Evol. Microbiol.">
        <title>The Global Catalogue of Microorganisms (GCM) 10K type strain sequencing project: providing services to taxonomists for standard genome sequencing and annotation.</title>
        <authorList>
            <consortium name="The Broad Institute Genomics Platform"/>
            <consortium name="The Broad Institute Genome Sequencing Center for Infectious Disease"/>
            <person name="Wu L."/>
            <person name="Ma J."/>
        </authorList>
    </citation>
    <scope>NUCLEOTIDE SEQUENCE [LARGE SCALE GENOMIC DNA]</scope>
    <source>
        <strain evidence="4 5">CGMCC 1.12125</strain>
    </source>
</reference>
<feature type="region of interest" description="Disordered" evidence="1">
    <location>
        <begin position="307"/>
        <end position="342"/>
    </location>
</feature>
<dbReference type="InterPro" id="IPR002881">
    <property type="entry name" value="DUF58"/>
</dbReference>
<dbReference type="Proteomes" id="UP001597119">
    <property type="component" value="Unassembled WGS sequence"/>
</dbReference>
<evidence type="ECO:0000256" key="1">
    <source>
        <dbReference type="SAM" id="MobiDB-lite"/>
    </source>
</evidence>